<dbReference type="RefSeq" id="WP_072795163.1">
    <property type="nucleotide sequence ID" value="NZ_FRAQ01000001.1"/>
</dbReference>
<accession>A0A1M6PRG1</accession>
<evidence type="ECO:0000256" key="2">
    <source>
        <dbReference type="ARBA" id="ARBA00006763"/>
    </source>
</evidence>
<dbReference type="Pfam" id="PF03641">
    <property type="entry name" value="Lysine_decarbox"/>
    <property type="match status" value="1"/>
</dbReference>
<dbReference type="PANTHER" id="PTHR31223:SF70">
    <property type="entry name" value="LOG FAMILY PROTEIN YJL055W"/>
    <property type="match status" value="1"/>
</dbReference>
<dbReference type="InterPro" id="IPR005269">
    <property type="entry name" value="LOG"/>
</dbReference>
<dbReference type="EMBL" id="FRAQ01000001">
    <property type="protein sequence ID" value="SHK10458.1"/>
    <property type="molecule type" value="Genomic_DNA"/>
</dbReference>
<dbReference type="Gene3D" id="3.40.50.450">
    <property type="match status" value="1"/>
</dbReference>
<dbReference type="AlphaFoldDB" id="A0A1M6PRG1"/>
<dbReference type="NCBIfam" id="TIGR00730">
    <property type="entry name" value="Rossman fold protein, TIGR00730 family"/>
    <property type="match status" value="1"/>
</dbReference>
<sequence>MKVAVYCGSRSGSEPMYAEKARELGEFFGNNGIDLVFGGGHVGLMGIIADAVLASGGKVYGVIPQHLVNRELAHPDLTELFVVNNMHERKAKMAELADSFVALPGGIGTLEEIFEVWTWAQLGFHRKPCAFYNVDGFYDSLLDMVKTMVAAGFVKQQYLDMIVVAKTPTELLDGFRDYTPPQEKWS</sequence>
<name>A0A1M6PRG1_9GAMM</name>
<dbReference type="SUPFAM" id="SSF102405">
    <property type="entry name" value="MCP/YpsA-like"/>
    <property type="match status" value="1"/>
</dbReference>
<keyword evidence="3" id="KW-0203">Cytokinin biosynthesis</keyword>
<comment type="catalytic activity">
    <reaction evidence="1">
        <text>AMP + H2O = D-ribose 5-phosphate + adenine</text>
        <dbReference type="Rhea" id="RHEA:20129"/>
        <dbReference type="ChEBI" id="CHEBI:15377"/>
        <dbReference type="ChEBI" id="CHEBI:16708"/>
        <dbReference type="ChEBI" id="CHEBI:78346"/>
        <dbReference type="ChEBI" id="CHEBI:456215"/>
        <dbReference type="EC" id="3.2.2.4"/>
    </reaction>
</comment>
<organism evidence="4 5">
    <name type="scientific">Marinobacter antarcticus</name>
    <dbReference type="NCBI Taxonomy" id="564117"/>
    <lineage>
        <taxon>Bacteria</taxon>
        <taxon>Pseudomonadati</taxon>
        <taxon>Pseudomonadota</taxon>
        <taxon>Gammaproteobacteria</taxon>
        <taxon>Pseudomonadales</taxon>
        <taxon>Marinobacteraceae</taxon>
        <taxon>Marinobacter</taxon>
    </lineage>
</organism>
<dbReference type="EC" id="3.2.2.n1" evidence="3"/>
<dbReference type="GO" id="GO:0009691">
    <property type="term" value="P:cytokinin biosynthetic process"/>
    <property type="evidence" value="ECO:0007669"/>
    <property type="project" value="UniProtKB-UniRule"/>
</dbReference>
<dbReference type="InterPro" id="IPR031100">
    <property type="entry name" value="LOG_fam"/>
</dbReference>
<comment type="similarity">
    <text evidence="2 3">Belongs to the LOG family.</text>
</comment>
<dbReference type="PANTHER" id="PTHR31223">
    <property type="entry name" value="LOG FAMILY PROTEIN YJL055W"/>
    <property type="match status" value="1"/>
</dbReference>
<evidence type="ECO:0000256" key="3">
    <source>
        <dbReference type="RuleBase" id="RU363015"/>
    </source>
</evidence>
<dbReference type="STRING" id="564117.SAMN05216369_0442"/>
<dbReference type="GO" id="GO:0008714">
    <property type="term" value="F:AMP nucleosidase activity"/>
    <property type="evidence" value="ECO:0007669"/>
    <property type="project" value="UniProtKB-EC"/>
</dbReference>
<protein>
    <recommendedName>
        <fullName evidence="3">Cytokinin riboside 5'-monophosphate phosphoribohydrolase</fullName>
        <ecNumber evidence="3">3.2.2.n1</ecNumber>
    </recommendedName>
</protein>
<gene>
    <name evidence="4" type="ORF">SAMN05216369_0442</name>
</gene>
<dbReference type="GO" id="GO:0005829">
    <property type="term" value="C:cytosol"/>
    <property type="evidence" value="ECO:0007669"/>
    <property type="project" value="TreeGrafter"/>
</dbReference>
<reference evidence="5" key="1">
    <citation type="submission" date="2016-11" db="EMBL/GenBank/DDBJ databases">
        <authorList>
            <person name="Varghese N."/>
            <person name="Submissions S."/>
        </authorList>
    </citation>
    <scope>NUCLEOTIDE SEQUENCE [LARGE SCALE GENOMIC DNA]</scope>
    <source>
        <strain evidence="5">CGMCC 1.10835</strain>
    </source>
</reference>
<keyword evidence="3" id="KW-0378">Hydrolase</keyword>
<evidence type="ECO:0000256" key="1">
    <source>
        <dbReference type="ARBA" id="ARBA00000274"/>
    </source>
</evidence>
<keyword evidence="5" id="KW-1185">Reference proteome</keyword>
<proteinExistence type="inferred from homology"/>
<dbReference type="Proteomes" id="UP000184497">
    <property type="component" value="Unassembled WGS sequence"/>
</dbReference>
<evidence type="ECO:0000313" key="4">
    <source>
        <dbReference type="EMBL" id="SHK10458.1"/>
    </source>
</evidence>
<dbReference type="OrthoDB" id="9801098at2"/>
<evidence type="ECO:0000313" key="5">
    <source>
        <dbReference type="Proteomes" id="UP000184497"/>
    </source>
</evidence>